<dbReference type="Gene3D" id="1.20.1250.20">
    <property type="entry name" value="MFS general substrate transporter like domains"/>
    <property type="match status" value="1"/>
</dbReference>
<feature type="transmembrane region" description="Helical" evidence="7">
    <location>
        <begin position="158"/>
        <end position="177"/>
    </location>
</feature>
<dbReference type="AlphaFoldDB" id="A0A2R6B0K1"/>
<feature type="transmembrane region" description="Helical" evidence="7">
    <location>
        <begin position="214"/>
        <end position="236"/>
    </location>
</feature>
<dbReference type="GO" id="GO:0016020">
    <property type="term" value="C:membrane"/>
    <property type="evidence" value="ECO:0007669"/>
    <property type="project" value="UniProtKB-SubCell"/>
</dbReference>
<feature type="transmembrane region" description="Helical" evidence="7">
    <location>
        <begin position="347"/>
        <end position="367"/>
    </location>
</feature>
<dbReference type="InterPro" id="IPR036259">
    <property type="entry name" value="MFS_trans_sf"/>
</dbReference>
<feature type="transmembrane region" description="Helical" evidence="7">
    <location>
        <begin position="101"/>
        <end position="118"/>
    </location>
</feature>
<dbReference type="PANTHER" id="PTHR42718">
    <property type="entry name" value="MAJOR FACILITATOR SUPERFAMILY MULTIDRUG TRANSPORTER MFSC"/>
    <property type="match status" value="1"/>
</dbReference>
<evidence type="ECO:0000256" key="7">
    <source>
        <dbReference type="SAM" id="Phobius"/>
    </source>
</evidence>
<name>A0A2R6B0K1_9ARCH</name>
<feature type="transmembrane region" description="Helical" evidence="7">
    <location>
        <begin position="72"/>
        <end position="95"/>
    </location>
</feature>
<comment type="subcellular location">
    <subcellularLocation>
        <location evidence="1">Membrane</location>
        <topology evidence="1">Multi-pass membrane protein</topology>
    </subcellularLocation>
</comment>
<feature type="transmembrane region" description="Helical" evidence="7">
    <location>
        <begin position="41"/>
        <end position="60"/>
    </location>
</feature>
<evidence type="ECO:0000313" key="10">
    <source>
        <dbReference type="Proteomes" id="UP000240490"/>
    </source>
</evidence>
<feature type="transmembrane region" description="Helical" evidence="7">
    <location>
        <begin position="256"/>
        <end position="279"/>
    </location>
</feature>
<feature type="transmembrane region" description="Helical" evidence="7">
    <location>
        <begin position="436"/>
        <end position="458"/>
    </location>
</feature>
<comment type="caution">
    <text evidence="9">The sequence shown here is derived from an EMBL/GenBank/DDBJ whole genome shotgun (WGS) entry which is preliminary data.</text>
</comment>
<feature type="domain" description="Major facilitator superfamily (MFS) profile" evidence="8">
    <location>
        <begin position="6"/>
        <end position="464"/>
    </location>
</feature>
<proteinExistence type="predicted"/>
<dbReference type="EMBL" id="NEXJ01000029">
    <property type="protein sequence ID" value="PSN92135.1"/>
    <property type="molecule type" value="Genomic_DNA"/>
</dbReference>
<dbReference type="Proteomes" id="UP000240490">
    <property type="component" value="Unassembled WGS sequence"/>
</dbReference>
<feature type="compositionally biased region" description="Basic and acidic residues" evidence="6">
    <location>
        <begin position="476"/>
        <end position="491"/>
    </location>
</feature>
<evidence type="ECO:0000256" key="1">
    <source>
        <dbReference type="ARBA" id="ARBA00004141"/>
    </source>
</evidence>
<evidence type="ECO:0000256" key="2">
    <source>
        <dbReference type="ARBA" id="ARBA00022448"/>
    </source>
</evidence>
<keyword evidence="3 7" id="KW-0812">Transmembrane</keyword>
<gene>
    <name evidence="9" type="ORF">B9Q08_01750</name>
</gene>
<accession>A0A2R6B0K1</accession>
<dbReference type="PANTHER" id="PTHR42718:SF9">
    <property type="entry name" value="MAJOR FACILITATOR SUPERFAMILY MULTIDRUG TRANSPORTER MFSC"/>
    <property type="match status" value="1"/>
</dbReference>
<dbReference type="InterPro" id="IPR020846">
    <property type="entry name" value="MFS_dom"/>
</dbReference>
<keyword evidence="5 7" id="KW-0472">Membrane</keyword>
<feature type="transmembrane region" description="Helical" evidence="7">
    <location>
        <begin position="397"/>
        <end position="416"/>
    </location>
</feature>
<sequence length="491" mass="51611">MNTRSALLVVVLGTLMAAVDTTIVILALPTIAGSLHADLAITIWTLLAYLLVAAVLATQMGRVGDIYGRSRIYIAGFILFTVASMMCGASPNIYFLIGSRLIQGLGGAMLIGNASAIVSDVFPREVRGRAFGYTTLGWNSGATLGIVLGGVLTTYLGWRYIFYINGPIGLGAVILGLKSIRDTNRVNTRLDVPGGLILGVILAVEAYASTQIAASGLASLDEALVALGVILIPLFIYVERRHSSPIIDTRVFGQRILAASIGASFLQSMGYLSVAFLLIMYLQGVRGLTPFQASLLLVPGYVLSSFIAPYMGRLTDRHGARIMATLGIALMMGALGVYLTLGVSTPLTTVVLASVISGVGSAVFYPANNTAIMGNSPPGYYGSVSGLARTLGNVGTLLSYLIAISVASLSVSRRVAFEVFLGTQDLVGDVSAKFVAGIHTAFLAAMSILVAALILSALRGEEPRLKRRGQGSASEAESKEYREKEDVVTQV</sequence>
<dbReference type="InterPro" id="IPR011701">
    <property type="entry name" value="MFS"/>
</dbReference>
<dbReference type="PROSITE" id="PS50850">
    <property type="entry name" value="MFS"/>
    <property type="match status" value="1"/>
</dbReference>
<feature type="region of interest" description="Disordered" evidence="6">
    <location>
        <begin position="465"/>
        <end position="491"/>
    </location>
</feature>
<evidence type="ECO:0000256" key="4">
    <source>
        <dbReference type="ARBA" id="ARBA00022989"/>
    </source>
</evidence>
<feature type="transmembrane region" description="Helical" evidence="7">
    <location>
        <begin position="291"/>
        <end position="310"/>
    </location>
</feature>
<feature type="transmembrane region" description="Helical" evidence="7">
    <location>
        <begin position="130"/>
        <end position="152"/>
    </location>
</feature>
<evidence type="ECO:0000256" key="5">
    <source>
        <dbReference type="ARBA" id="ARBA00023136"/>
    </source>
</evidence>
<keyword evidence="4 7" id="KW-1133">Transmembrane helix</keyword>
<organism evidence="9 10">
    <name type="scientific">Candidatus Marsarchaeota G2 archaeon ECH_B_SAG-M15</name>
    <dbReference type="NCBI Taxonomy" id="1978162"/>
    <lineage>
        <taxon>Archaea</taxon>
        <taxon>Candidatus Marsarchaeota</taxon>
        <taxon>Candidatus Marsarchaeota group 2</taxon>
    </lineage>
</organism>
<dbReference type="CDD" id="cd17321">
    <property type="entry name" value="MFS_MMR_MDR_like"/>
    <property type="match status" value="1"/>
</dbReference>
<dbReference type="Pfam" id="PF07690">
    <property type="entry name" value="MFS_1"/>
    <property type="match status" value="1"/>
</dbReference>
<feature type="transmembrane region" description="Helical" evidence="7">
    <location>
        <begin position="322"/>
        <end position="341"/>
    </location>
</feature>
<protein>
    <submittedName>
        <fullName evidence="9">MFS transporter</fullName>
    </submittedName>
</protein>
<evidence type="ECO:0000256" key="6">
    <source>
        <dbReference type="SAM" id="MobiDB-lite"/>
    </source>
</evidence>
<feature type="transmembrane region" description="Helical" evidence="7">
    <location>
        <begin position="189"/>
        <end position="208"/>
    </location>
</feature>
<evidence type="ECO:0000313" key="9">
    <source>
        <dbReference type="EMBL" id="PSN92135.1"/>
    </source>
</evidence>
<reference evidence="9 10" key="1">
    <citation type="submission" date="2017-04" db="EMBL/GenBank/DDBJ databases">
        <title>Novel microbial lineages endemic to geothermal iron-oxide mats fill important gaps in the evolutionary history of Archaea.</title>
        <authorList>
            <person name="Jay Z.J."/>
            <person name="Beam J.P."/>
            <person name="Dlakic M."/>
            <person name="Rusch D.B."/>
            <person name="Kozubal M.A."/>
            <person name="Inskeep W.P."/>
        </authorList>
    </citation>
    <scope>NUCLEOTIDE SEQUENCE [LARGE SCALE GENOMIC DNA]</scope>
    <source>
        <strain evidence="9">ECH_B_SAG-M15</strain>
    </source>
</reference>
<evidence type="ECO:0000259" key="8">
    <source>
        <dbReference type="PROSITE" id="PS50850"/>
    </source>
</evidence>
<dbReference type="SUPFAM" id="SSF103473">
    <property type="entry name" value="MFS general substrate transporter"/>
    <property type="match status" value="1"/>
</dbReference>
<dbReference type="GO" id="GO:0022857">
    <property type="term" value="F:transmembrane transporter activity"/>
    <property type="evidence" value="ECO:0007669"/>
    <property type="project" value="InterPro"/>
</dbReference>
<evidence type="ECO:0000256" key="3">
    <source>
        <dbReference type="ARBA" id="ARBA00022692"/>
    </source>
</evidence>
<dbReference type="FunFam" id="1.20.1250.20:FF:000503">
    <property type="entry name" value="Drug resistance transporter, EmrB/QacA subfamily"/>
    <property type="match status" value="1"/>
</dbReference>
<dbReference type="Gene3D" id="1.20.1720.10">
    <property type="entry name" value="Multidrug resistance protein D"/>
    <property type="match status" value="1"/>
</dbReference>
<keyword evidence="2" id="KW-0813">Transport</keyword>